<feature type="transmembrane region" description="Helical" evidence="7">
    <location>
        <begin position="62"/>
        <end position="80"/>
    </location>
</feature>
<feature type="transmembrane region" description="Helical" evidence="7">
    <location>
        <begin position="298"/>
        <end position="320"/>
    </location>
</feature>
<sequence length="369" mass="38738">MRGQLSYFQLYLALVAAGAGALGLVFSLPDPGANPPMTLFFAAATLSLLRLALPFSLWLDGLLTVLGAGALLAALGGGAGLPPHHWLALISAWAFAWLFVERLSGAIRAGKLPETGTGLVIPVMFGLALLVVWEVVTRGANVPAVLLPPPSAIAARLMAETHILWADFVQTFIKSVLPGYAIGCLAGLLVAIAVDRSPFLKAGLLPIGNFMSALPIIGIAPIMVMWFGFDWQSKAAVVVAMTFFPMLVNAVAGLNAASAMERDLMETYAASYWQTLVKLRLPAAGPFIFNALKINSTLALIGAIVAEFFGTPVVGMGFRISTGVGRLAIDLVWAEIAVAAVAGSAFYGVIALIERGVTFWHPSVRGGRA</sequence>
<feature type="transmembrane region" description="Helical" evidence="7">
    <location>
        <begin position="116"/>
        <end position="136"/>
    </location>
</feature>
<dbReference type="PANTHER" id="PTHR30151">
    <property type="entry name" value="ALKANE SULFONATE ABC TRANSPORTER-RELATED, MEMBRANE SUBUNIT"/>
    <property type="match status" value="1"/>
</dbReference>
<keyword evidence="4 7" id="KW-0812">Transmembrane</keyword>
<keyword evidence="10" id="KW-1185">Reference proteome</keyword>
<dbReference type="SUPFAM" id="SSF161098">
    <property type="entry name" value="MetI-like"/>
    <property type="match status" value="1"/>
</dbReference>
<feature type="transmembrane region" description="Helical" evidence="7">
    <location>
        <begin position="177"/>
        <end position="195"/>
    </location>
</feature>
<evidence type="ECO:0000256" key="5">
    <source>
        <dbReference type="ARBA" id="ARBA00022989"/>
    </source>
</evidence>
<feature type="domain" description="ABC transmembrane type-1" evidence="8">
    <location>
        <begin position="184"/>
        <end position="357"/>
    </location>
</feature>
<dbReference type="EMBL" id="JBHRYD010000001">
    <property type="protein sequence ID" value="MFC3704380.1"/>
    <property type="molecule type" value="Genomic_DNA"/>
</dbReference>
<keyword evidence="5 7" id="KW-1133">Transmembrane helix</keyword>
<name>A0ABV7X2P1_9HYPH</name>
<dbReference type="InterPro" id="IPR000515">
    <property type="entry name" value="MetI-like"/>
</dbReference>
<keyword evidence="6 7" id="KW-0472">Membrane</keyword>
<evidence type="ECO:0000256" key="7">
    <source>
        <dbReference type="SAM" id="Phobius"/>
    </source>
</evidence>
<organism evidence="9 10">
    <name type="scientific">Devosia honganensis</name>
    <dbReference type="NCBI Taxonomy" id="1610527"/>
    <lineage>
        <taxon>Bacteria</taxon>
        <taxon>Pseudomonadati</taxon>
        <taxon>Pseudomonadota</taxon>
        <taxon>Alphaproteobacteria</taxon>
        <taxon>Hyphomicrobiales</taxon>
        <taxon>Devosiaceae</taxon>
        <taxon>Devosia</taxon>
    </lineage>
</organism>
<comment type="caution">
    <text evidence="9">The sequence shown here is derived from an EMBL/GenBank/DDBJ whole genome shotgun (WGS) entry which is preliminary data.</text>
</comment>
<evidence type="ECO:0000256" key="4">
    <source>
        <dbReference type="ARBA" id="ARBA00022692"/>
    </source>
</evidence>
<proteinExistence type="predicted"/>
<gene>
    <name evidence="9" type="ORF">ACFOOL_06395</name>
</gene>
<feature type="transmembrane region" description="Helical" evidence="7">
    <location>
        <begin position="37"/>
        <end position="55"/>
    </location>
</feature>
<reference evidence="10" key="1">
    <citation type="journal article" date="2019" name="Int. J. Syst. Evol. Microbiol.">
        <title>The Global Catalogue of Microorganisms (GCM) 10K type strain sequencing project: providing services to taxonomists for standard genome sequencing and annotation.</title>
        <authorList>
            <consortium name="The Broad Institute Genomics Platform"/>
            <consortium name="The Broad Institute Genome Sequencing Center for Infectious Disease"/>
            <person name="Wu L."/>
            <person name="Ma J."/>
        </authorList>
    </citation>
    <scope>NUCLEOTIDE SEQUENCE [LARGE SCALE GENOMIC DNA]</scope>
    <source>
        <strain evidence="10">KCTC 42281</strain>
    </source>
</reference>
<keyword evidence="2" id="KW-0813">Transport</keyword>
<dbReference type="Proteomes" id="UP001595613">
    <property type="component" value="Unassembled WGS sequence"/>
</dbReference>
<comment type="subcellular location">
    <subcellularLocation>
        <location evidence="1">Cell membrane</location>
        <topology evidence="1">Multi-pass membrane protein</topology>
    </subcellularLocation>
</comment>
<dbReference type="PANTHER" id="PTHR30151:SF20">
    <property type="entry name" value="ABC TRANSPORTER PERMEASE PROTEIN HI_0355-RELATED"/>
    <property type="match status" value="1"/>
</dbReference>
<evidence type="ECO:0000256" key="1">
    <source>
        <dbReference type="ARBA" id="ARBA00004651"/>
    </source>
</evidence>
<evidence type="ECO:0000256" key="6">
    <source>
        <dbReference type="ARBA" id="ARBA00023136"/>
    </source>
</evidence>
<accession>A0ABV7X2P1</accession>
<keyword evidence="3" id="KW-1003">Cell membrane</keyword>
<dbReference type="Pfam" id="PF00528">
    <property type="entry name" value="BPD_transp_1"/>
    <property type="match status" value="1"/>
</dbReference>
<evidence type="ECO:0000313" key="10">
    <source>
        <dbReference type="Proteomes" id="UP001595613"/>
    </source>
</evidence>
<dbReference type="Gene3D" id="1.10.3720.10">
    <property type="entry name" value="MetI-like"/>
    <property type="match status" value="1"/>
</dbReference>
<evidence type="ECO:0000256" key="2">
    <source>
        <dbReference type="ARBA" id="ARBA00022448"/>
    </source>
</evidence>
<feature type="transmembrane region" description="Helical" evidence="7">
    <location>
        <begin position="332"/>
        <end position="353"/>
    </location>
</feature>
<dbReference type="RefSeq" id="WP_380095859.1">
    <property type="nucleotide sequence ID" value="NZ_JBHRYD010000001.1"/>
</dbReference>
<feature type="transmembrane region" description="Helical" evidence="7">
    <location>
        <begin position="207"/>
        <end position="229"/>
    </location>
</feature>
<evidence type="ECO:0000256" key="3">
    <source>
        <dbReference type="ARBA" id="ARBA00022475"/>
    </source>
</evidence>
<protein>
    <submittedName>
        <fullName evidence="9">ABC transporter permease</fullName>
    </submittedName>
</protein>
<feature type="transmembrane region" description="Helical" evidence="7">
    <location>
        <begin position="235"/>
        <end position="257"/>
    </location>
</feature>
<evidence type="ECO:0000313" key="9">
    <source>
        <dbReference type="EMBL" id="MFC3704380.1"/>
    </source>
</evidence>
<dbReference type="InterPro" id="IPR035906">
    <property type="entry name" value="MetI-like_sf"/>
</dbReference>
<evidence type="ECO:0000259" key="8">
    <source>
        <dbReference type="Pfam" id="PF00528"/>
    </source>
</evidence>